<dbReference type="RefSeq" id="WP_110310555.1">
    <property type="nucleotide sequence ID" value="NZ_QICL01000010.1"/>
</dbReference>
<dbReference type="PROSITE" id="PS50943">
    <property type="entry name" value="HTH_CROC1"/>
    <property type="match status" value="1"/>
</dbReference>
<dbReference type="SMART" id="SM00530">
    <property type="entry name" value="HTH_XRE"/>
    <property type="match status" value="1"/>
</dbReference>
<dbReference type="GO" id="GO:0003677">
    <property type="term" value="F:DNA binding"/>
    <property type="evidence" value="ECO:0007669"/>
    <property type="project" value="InterPro"/>
</dbReference>
<evidence type="ECO:0000259" key="2">
    <source>
        <dbReference type="PROSITE" id="PS50943"/>
    </source>
</evidence>
<feature type="coiled-coil region" evidence="1">
    <location>
        <begin position="115"/>
        <end position="149"/>
    </location>
</feature>
<keyword evidence="4" id="KW-1185">Reference proteome</keyword>
<dbReference type="AlphaFoldDB" id="A0A2V3PRR0"/>
<name>A0A2V3PRR0_9BACT</name>
<comment type="caution">
    <text evidence="3">The sequence shown here is derived from an EMBL/GenBank/DDBJ whole genome shotgun (WGS) entry which is preliminary data.</text>
</comment>
<dbReference type="SUPFAM" id="SSF47413">
    <property type="entry name" value="lambda repressor-like DNA-binding domains"/>
    <property type="match status" value="1"/>
</dbReference>
<dbReference type="EMBL" id="QICL01000010">
    <property type="protein sequence ID" value="PXV64438.1"/>
    <property type="molecule type" value="Genomic_DNA"/>
</dbReference>
<evidence type="ECO:0000256" key="1">
    <source>
        <dbReference type="SAM" id="Coils"/>
    </source>
</evidence>
<reference evidence="3 4" key="1">
    <citation type="submission" date="2018-03" db="EMBL/GenBank/DDBJ databases">
        <title>Genomic Encyclopedia of Archaeal and Bacterial Type Strains, Phase II (KMG-II): from individual species to whole genera.</title>
        <authorList>
            <person name="Goeker M."/>
        </authorList>
    </citation>
    <scope>NUCLEOTIDE SEQUENCE [LARGE SCALE GENOMIC DNA]</scope>
    <source>
        <strain evidence="3 4">DSM 100214</strain>
    </source>
</reference>
<gene>
    <name evidence="3" type="ORF">CLV62_11082</name>
</gene>
<sequence length="151" mass="17420">MDEKVPNKNNRCMHQEQNIARWRVTLGLTQEQLAERMELSQNRISQIENTEIITETILSDVAKALGVTVDILKAYDHNASMCNYITYITNNNNTNNNTNSGEVRDGGTGVIVNPIEKIKSLYERWMEEKNQYIKKIESKLESLEEKQNNKS</sequence>
<feature type="domain" description="HTH cro/C1-type" evidence="2">
    <location>
        <begin position="19"/>
        <end position="72"/>
    </location>
</feature>
<protein>
    <submittedName>
        <fullName evidence="3">Helix-turn-helix protein</fullName>
    </submittedName>
</protein>
<dbReference type="InterPro" id="IPR010982">
    <property type="entry name" value="Lambda_DNA-bd_dom_sf"/>
</dbReference>
<dbReference type="InterPro" id="IPR001387">
    <property type="entry name" value="Cro/C1-type_HTH"/>
</dbReference>
<dbReference type="OrthoDB" id="999653at2"/>
<dbReference type="Proteomes" id="UP000247973">
    <property type="component" value="Unassembled WGS sequence"/>
</dbReference>
<evidence type="ECO:0000313" key="3">
    <source>
        <dbReference type="EMBL" id="PXV64438.1"/>
    </source>
</evidence>
<proteinExistence type="predicted"/>
<keyword evidence="1" id="KW-0175">Coiled coil</keyword>
<dbReference type="Gene3D" id="1.10.260.40">
    <property type="entry name" value="lambda repressor-like DNA-binding domains"/>
    <property type="match status" value="1"/>
</dbReference>
<dbReference type="Pfam" id="PF01381">
    <property type="entry name" value="HTH_3"/>
    <property type="match status" value="1"/>
</dbReference>
<accession>A0A2V3PRR0</accession>
<dbReference type="CDD" id="cd00093">
    <property type="entry name" value="HTH_XRE"/>
    <property type="match status" value="1"/>
</dbReference>
<evidence type="ECO:0000313" key="4">
    <source>
        <dbReference type="Proteomes" id="UP000247973"/>
    </source>
</evidence>
<organism evidence="3 4">
    <name type="scientific">Dysgonomonas alginatilytica</name>
    <dbReference type="NCBI Taxonomy" id="1605892"/>
    <lineage>
        <taxon>Bacteria</taxon>
        <taxon>Pseudomonadati</taxon>
        <taxon>Bacteroidota</taxon>
        <taxon>Bacteroidia</taxon>
        <taxon>Bacteroidales</taxon>
        <taxon>Dysgonomonadaceae</taxon>
        <taxon>Dysgonomonas</taxon>
    </lineage>
</organism>